<keyword evidence="5" id="KW-1133">Transmembrane helix</keyword>
<evidence type="ECO:0000256" key="4">
    <source>
        <dbReference type="SAM" id="MobiDB-lite"/>
    </source>
</evidence>
<dbReference type="InterPro" id="IPR013083">
    <property type="entry name" value="Znf_RING/FYVE/PHD"/>
</dbReference>
<feature type="region of interest" description="Disordered" evidence="4">
    <location>
        <begin position="225"/>
        <end position="249"/>
    </location>
</feature>
<evidence type="ECO:0000256" key="5">
    <source>
        <dbReference type="SAM" id="Phobius"/>
    </source>
</evidence>
<evidence type="ECO:0000256" key="1">
    <source>
        <dbReference type="ARBA" id="ARBA00022723"/>
    </source>
</evidence>
<dbReference type="Gene3D" id="3.30.40.10">
    <property type="entry name" value="Zinc/RING finger domain, C3HC4 (zinc finger)"/>
    <property type="match status" value="1"/>
</dbReference>
<evidence type="ECO:0000256" key="3">
    <source>
        <dbReference type="ARBA" id="ARBA00022833"/>
    </source>
</evidence>
<feature type="compositionally biased region" description="Polar residues" evidence="4">
    <location>
        <begin position="1"/>
        <end position="10"/>
    </location>
</feature>
<evidence type="ECO:0000313" key="8">
    <source>
        <dbReference type="Proteomes" id="UP001497392"/>
    </source>
</evidence>
<proteinExistence type="predicted"/>
<keyword evidence="1" id="KW-0479">Metal-binding</keyword>
<evidence type="ECO:0000256" key="2">
    <source>
        <dbReference type="ARBA" id="ARBA00022771"/>
    </source>
</evidence>
<dbReference type="PANTHER" id="PTHR46158">
    <property type="entry name" value="OS02G0165000 PROTEIN"/>
    <property type="match status" value="1"/>
</dbReference>
<feature type="region of interest" description="Disordered" evidence="4">
    <location>
        <begin position="355"/>
        <end position="410"/>
    </location>
</feature>
<dbReference type="InterPro" id="IPR011016">
    <property type="entry name" value="Znf_RING-CH"/>
</dbReference>
<feature type="transmembrane region" description="Helical" evidence="5">
    <location>
        <begin position="295"/>
        <end position="315"/>
    </location>
</feature>
<reference evidence="7 8" key="1">
    <citation type="submission" date="2024-06" db="EMBL/GenBank/DDBJ databases">
        <authorList>
            <person name="Kraege A."/>
            <person name="Thomma B."/>
        </authorList>
    </citation>
    <scope>NUCLEOTIDE SEQUENCE [LARGE SCALE GENOMIC DNA]</scope>
</reference>
<accession>A0ABP1FZ85</accession>
<keyword evidence="3" id="KW-0862">Zinc</keyword>
<keyword evidence="5" id="KW-0472">Membrane</keyword>
<dbReference type="EMBL" id="CAXHTA020000009">
    <property type="protein sequence ID" value="CAL5223815.1"/>
    <property type="molecule type" value="Genomic_DNA"/>
</dbReference>
<feature type="domain" description="RING-CH-type" evidence="6">
    <location>
        <begin position="157"/>
        <end position="223"/>
    </location>
</feature>
<dbReference type="SMART" id="SM00744">
    <property type="entry name" value="RINGv"/>
    <property type="match status" value="1"/>
</dbReference>
<dbReference type="SUPFAM" id="SSF57850">
    <property type="entry name" value="RING/U-box"/>
    <property type="match status" value="1"/>
</dbReference>
<dbReference type="PANTHER" id="PTHR46158:SF1">
    <property type="entry name" value="RING_U-BOX SUPERFAMILY PROTEIN"/>
    <property type="match status" value="1"/>
</dbReference>
<evidence type="ECO:0000259" key="6">
    <source>
        <dbReference type="PROSITE" id="PS51292"/>
    </source>
</evidence>
<gene>
    <name evidence="7" type="primary">g6386</name>
    <name evidence="7" type="ORF">VP750_LOCUS5474</name>
</gene>
<comment type="caution">
    <text evidence="7">The sequence shown here is derived from an EMBL/GenBank/DDBJ whole genome shotgun (WGS) entry which is preliminary data.</text>
</comment>
<keyword evidence="5" id="KW-0812">Transmembrane</keyword>
<keyword evidence="2" id="KW-0863">Zinc-finger</keyword>
<organism evidence="7 8">
    <name type="scientific">Coccomyxa viridis</name>
    <dbReference type="NCBI Taxonomy" id="1274662"/>
    <lineage>
        <taxon>Eukaryota</taxon>
        <taxon>Viridiplantae</taxon>
        <taxon>Chlorophyta</taxon>
        <taxon>core chlorophytes</taxon>
        <taxon>Trebouxiophyceae</taxon>
        <taxon>Trebouxiophyceae incertae sedis</taxon>
        <taxon>Coccomyxaceae</taxon>
        <taxon>Coccomyxa</taxon>
    </lineage>
</organism>
<feature type="region of interest" description="Disordered" evidence="4">
    <location>
        <begin position="1"/>
        <end position="126"/>
    </location>
</feature>
<dbReference type="Pfam" id="PF12906">
    <property type="entry name" value="RINGv"/>
    <property type="match status" value="1"/>
</dbReference>
<feature type="compositionally biased region" description="Basic and acidic residues" evidence="4">
    <location>
        <begin position="368"/>
        <end position="385"/>
    </location>
</feature>
<dbReference type="Proteomes" id="UP001497392">
    <property type="component" value="Unassembled WGS sequence"/>
</dbReference>
<sequence>MSQPNPSSMATADHDPLLNEQPGLLQRAARNFSQSGISPSGFWRSISWRRNRADRPAPSGDAAPEDIETGHSQSDSYAPAPTQEGEGLCNSSSAACDEHSIQNEDDDVEQGSAEGGLVRPAGNSPDTRTAAAHLLSLFGRRSSGSLARSDSATIKRSASGTQPMCLICLENLTAEDFQSGEAMSLECQCRGELALRHRSCAEKWSRVKGDRVCDVCKAPILNLPEPPPAPATEAGSDAGGSMFEDGDERHNGHPLHGPFAVDQMPGSADIVFDCIRVTWVAMIICILFFEMNLATALWTGLIVGIAYTMFARAMYRQQLAVLQREMAREHQQHLHPRSAAGSSPRADEHAIDIEEHQESDIESGSEAGEAHEQHAEEHIDRRAAEHAPLPPPAAAAAAQHTPTETQDRQA</sequence>
<evidence type="ECO:0000313" key="7">
    <source>
        <dbReference type="EMBL" id="CAL5223815.1"/>
    </source>
</evidence>
<keyword evidence="8" id="KW-1185">Reference proteome</keyword>
<name>A0ABP1FZ85_9CHLO</name>
<dbReference type="PROSITE" id="PS51292">
    <property type="entry name" value="ZF_RING_CH"/>
    <property type="match status" value="1"/>
</dbReference>
<protein>
    <submittedName>
        <fullName evidence="7">G6386 protein</fullName>
    </submittedName>
</protein>